<accession>A0A179FEI9</accession>
<dbReference type="AlphaFoldDB" id="A0A179FEI9"/>
<protein>
    <submittedName>
        <fullName evidence="1">Uncharacterized protein</fullName>
    </submittedName>
</protein>
<dbReference type="KEGG" id="pchm:VFPPC_05357"/>
<dbReference type="RefSeq" id="XP_022284247.1">
    <property type="nucleotide sequence ID" value="XM_022428452.1"/>
</dbReference>
<organism evidence="1 2">
    <name type="scientific">Pochonia chlamydosporia 170</name>
    <dbReference type="NCBI Taxonomy" id="1380566"/>
    <lineage>
        <taxon>Eukaryota</taxon>
        <taxon>Fungi</taxon>
        <taxon>Dikarya</taxon>
        <taxon>Ascomycota</taxon>
        <taxon>Pezizomycotina</taxon>
        <taxon>Sordariomycetes</taxon>
        <taxon>Hypocreomycetidae</taxon>
        <taxon>Hypocreales</taxon>
        <taxon>Clavicipitaceae</taxon>
        <taxon>Pochonia</taxon>
    </lineage>
</organism>
<sequence length="113" mass="13041">MYGVTMRHQPPVRLRHHLNLNFNVQHHQLDLLTSKITSDIDQFPPASRPHLRQRLNPFDLRVQKSALGTPRRRHPAPSALYTSASPAELQTYIELMQMATSTQLNPVTFHDKL</sequence>
<gene>
    <name evidence="1" type="ORF">VFPPC_05357</name>
</gene>
<keyword evidence="2" id="KW-1185">Reference proteome</keyword>
<evidence type="ECO:0000313" key="1">
    <source>
        <dbReference type="EMBL" id="OAQ64005.2"/>
    </source>
</evidence>
<reference evidence="1 2" key="1">
    <citation type="journal article" date="2016" name="PLoS Pathog.">
        <title>Biosynthesis of antibiotic leucinostatins in bio-control fungus Purpureocillium lilacinum and their inhibition on phytophthora revealed by genome mining.</title>
        <authorList>
            <person name="Wang G."/>
            <person name="Liu Z."/>
            <person name="Lin R."/>
            <person name="Li E."/>
            <person name="Mao Z."/>
            <person name="Ling J."/>
            <person name="Yang Y."/>
            <person name="Yin W.B."/>
            <person name="Xie B."/>
        </authorList>
    </citation>
    <scope>NUCLEOTIDE SEQUENCE [LARGE SCALE GENOMIC DNA]</scope>
    <source>
        <strain evidence="1">170</strain>
    </source>
</reference>
<evidence type="ECO:0000313" key="2">
    <source>
        <dbReference type="Proteomes" id="UP000078397"/>
    </source>
</evidence>
<name>A0A179FEI9_METCM</name>
<comment type="caution">
    <text evidence="1">The sequence shown here is derived from an EMBL/GenBank/DDBJ whole genome shotgun (WGS) entry which is preliminary data.</text>
</comment>
<dbReference type="EMBL" id="LSBJ02000005">
    <property type="protein sequence ID" value="OAQ64005.2"/>
    <property type="molecule type" value="Genomic_DNA"/>
</dbReference>
<dbReference type="GeneID" id="28848558"/>
<dbReference type="Proteomes" id="UP000078397">
    <property type="component" value="Unassembled WGS sequence"/>
</dbReference>
<proteinExistence type="predicted"/>